<feature type="compositionally biased region" description="Polar residues" evidence="1">
    <location>
        <begin position="157"/>
        <end position="172"/>
    </location>
</feature>
<gene>
    <name evidence="2" type="ORF">BGAL_0179g00130</name>
</gene>
<accession>A0A4S8QWV3</accession>
<proteinExistence type="predicted"/>
<feature type="compositionally biased region" description="Basic and acidic residues" evidence="1">
    <location>
        <begin position="1"/>
        <end position="12"/>
    </location>
</feature>
<protein>
    <submittedName>
        <fullName evidence="2">Uncharacterized protein</fullName>
    </submittedName>
</protein>
<feature type="compositionally biased region" description="Basic and acidic residues" evidence="1">
    <location>
        <begin position="193"/>
        <end position="209"/>
    </location>
</feature>
<dbReference type="EMBL" id="PQXL01000179">
    <property type="protein sequence ID" value="THV49788.1"/>
    <property type="molecule type" value="Genomic_DNA"/>
</dbReference>
<evidence type="ECO:0000256" key="1">
    <source>
        <dbReference type="SAM" id="MobiDB-lite"/>
    </source>
</evidence>
<sequence>MPRDFLFTRDNYDGLDAGSGRGFVEMVQQHQGGWRERQEDPPSPSPRGRGHGNYASSTSSYPMAQPRQSTPGQHLPPSKRCSQTLSNISRQKARPQRYTVLSSSNHVHKRHSPYGTHSKVKHHENASPRSPALTSQLPPPTIFVRPATPPPVIKELSSLSTHRGMQGSSSLQHRAVGSTPHSVPKGAQQAANKRSDRGDPFTTREKSGNRESNWTSLMEARGKDMEGLEISLKGLNL</sequence>
<evidence type="ECO:0000313" key="2">
    <source>
        <dbReference type="EMBL" id="THV49788.1"/>
    </source>
</evidence>
<feature type="compositionally biased region" description="Polar residues" evidence="1">
    <location>
        <begin position="80"/>
        <end position="90"/>
    </location>
</feature>
<organism evidence="2 3">
    <name type="scientific">Botrytis galanthina</name>
    <dbReference type="NCBI Taxonomy" id="278940"/>
    <lineage>
        <taxon>Eukaryota</taxon>
        <taxon>Fungi</taxon>
        <taxon>Dikarya</taxon>
        <taxon>Ascomycota</taxon>
        <taxon>Pezizomycotina</taxon>
        <taxon>Leotiomycetes</taxon>
        <taxon>Helotiales</taxon>
        <taxon>Sclerotiniaceae</taxon>
        <taxon>Botrytis</taxon>
    </lineage>
</organism>
<evidence type="ECO:0000313" key="3">
    <source>
        <dbReference type="Proteomes" id="UP000308671"/>
    </source>
</evidence>
<name>A0A4S8QWV3_9HELO</name>
<dbReference type="OrthoDB" id="3550100at2759"/>
<reference evidence="2 3" key="1">
    <citation type="submission" date="2017-12" db="EMBL/GenBank/DDBJ databases">
        <title>Comparative genomics of Botrytis spp.</title>
        <authorList>
            <person name="Valero-Jimenez C.A."/>
            <person name="Tapia P."/>
            <person name="Veloso J."/>
            <person name="Silva-Moreno E."/>
            <person name="Staats M."/>
            <person name="Valdes J.H."/>
            <person name="Van Kan J.A.L."/>
        </authorList>
    </citation>
    <scope>NUCLEOTIDE SEQUENCE [LARGE SCALE GENOMIC DNA]</scope>
    <source>
        <strain evidence="2 3">MUCL435</strain>
    </source>
</reference>
<dbReference type="Proteomes" id="UP000308671">
    <property type="component" value="Unassembled WGS sequence"/>
</dbReference>
<feature type="compositionally biased region" description="Polar residues" evidence="1">
    <location>
        <begin position="54"/>
        <end position="72"/>
    </location>
</feature>
<feature type="region of interest" description="Disordered" evidence="1">
    <location>
        <begin position="1"/>
        <end position="224"/>
    </location>
</feature>
<comment type="caution">
    <text evidence="2">The sequence shown here is derived from an EMBL/GenBank/DDBJ whole genome shotgun (WGS) entry which is preliminary data.</text>
</comment>
<feature type="compositionally biased region" description="Pro residues" evidence="1">
    <location>
        <begin position="137"/>
        <end position="152"/>
    </location>
</feature>
<dbReference type="AlphaFoldDB" id="A0A4S8QWV3"/>
<feature type="compositionally biased region" description="Basic residues" evidence="1">
    <location>
        <begin position="106"/>
        <end position="122"/>
    </location>
</feature>
<keyword evidence="3" id="KW-1185">Reference proteome</keyword>